<dbReference type="STRING" id="454006.SAMN05421825_1139"/>
<dbReference type="AlphaFoldDB" id="A0A1G7IPF4"/>
<gene>
    <name evidence="2" type="ORF">SAMN05421825_1139</name>
</gene>
<evidence type="ECO:0000313" key="3">
    <source>
        <dbReference type="Proteomes" id="UP000199203"/>
    </source>
</evidence>
<sequence length="198" mass="22933">MEKMKNSIFILFIVLLGISRANAQEKAVSDNTELLYASADCGIVQTKQKLDKKQFASTPPLYLRVNNSDYVYATLQLGKRKNKVFMYIQILDKNVCVKKDKVLDVFFKTGEVVTYKNNFSLNCDGFFAKQLTRKEFAKLRLNDISVIKLYTYKKNYELYVSEVQNMDIDNQLDCLSAYKIKKTDEVKIKKKKKNEPAS</sequence>
<name>A0A1G7IPF4_9FLAO</name>
<dbReference type="EMBL" id="FNBH01000001">
    <property type="protein sequence ID" value="SDF14189.1"/>
    <property type="molecule type" value="Genomic_DNA"/>
</dbReference>
<feature type="chain" id="PRO_5011746857" evidence="1">
    <location>
        <begin position="24"/>
        <end position="198"/>
    </location>
</feature>
<proteinExistence type="predicted"/>
<dbReference type="Proteomes" id="UP000199203">
    <property type="component" value="Unassembled WGS sequence"/>
</dbReference>
<accession>A0A1G7IPF4</accession>
<keyword evidence="3" id="KW-1185">Reference proteome</keyword>
<organism evidence="2 3">
    <name type="scientific">Epilithonimonas hungarica</name>
    <dbReference type="NCBI Taxonomy" id="454006"/>
    <lineage>
        <taxon>Bacteria</taxon>
        <taxon>Pseudomonadati</taxon>
        <taxon>Bacteroidota</taxon>
        <taxon>Flavobacteriia</taxon>
        <taxon>Flavobacteriales</taxon>
        <taxon>Weeksellaceae</taxon>
        <taxon>Chryseobacterium group</taxon>
        <taxon>Epilithonimonas</taxon>
    </lineage>
</organism>
<reference evidence="3" key="1">
    <citation type="submission" date="2016-10" db="EMBL/GenBank/DDBJ databases">
        <authorList>
            <person name="Varghese N."/>
            <person name="Submissions S."/>
        </authorList>
    </citation>
    <scope>NUCLEOTIDE SEQUENCE [LARGE SCALE GENOMIC DNA]</scope>
    <source>
        <strain evidence="3">DSM 19684</strain>
    </source>
</reference>
<evidence type="ECO:0000313" key="2">
    <source>
        <dbReference type="EMBL" id="SDF14189.1"/>
    </source>
</evidence>
<keyword evidence="1" id="KW-0732">Signal</keyword>
<protein>
    <submittedName>
        <fullName evidence="2">Uncharacterized protein</fullName>
    </submittedName>
</protein>
<evidence type="ECO:0000256" key="1">
    <source>
        <dbReference type="SAM" id="SignalP"/>
    </source>
</evidence>
<feature type="signal peptide" evidence="1">
    <location>
        <begin position="1"/>
        <end position="23"/>
    </location>
</feature>